<dbReference type="PIRSF" id="PIRSF016184">
    <property type="entry name" value="PhzC_PhzF"/>
    <property type="match status" value="1"/>
</dbReference>
<evidence type="ECO:0000313" key="3">
    <source>
        <dbReference type="EMBL" id="KPZ08130.1"/>
    </source>
</evidence>
<dbReference type="Pfam" id="PF02567">
    <property type="entry name" value="PhzC-PhzF"/>
    <property type="match status" value="1"/>
</dbReference>
<dbReference type="PANTHER" id="PTHR13774">
    <property type="entry name" value="PHENAZINE BIOSYNTHESIS PROTEIN"/>
    <property type="match status" value="1"/>
</dbReference>
<dbReference type="GO" id="GO:0005737">
    <property type="term" value="C:cytoplasm"/>
    <property type="evidence" value="ECO:0007669"/>
    <property type="project" value="TreeGrafter"/>
</dbReference>
<evidence type="ECO:0000256" key="2">
    <source>
        <dbReference type="ARBA" id="ARBA00023235"/>
    </source>
</evidence>
<dbReference type="RefSeq" id="WP_057426490.1">
    <property type="nucleotide sequence ID" value="NZ_LJRI01000265.1"/>
</dbReference>
<name>A0A0Q0CQD8_PSESX</name>
<dbReference type="PATRIC" id="fig|264459.3.peg.890"/>
<reference evidence="3 4" key="1">
    <citation type="submission" date="2015-09" db="EMBL/GenBank/DDBJ databases">
        <title>Genome announcement of multiple Pseudomonas syringae strains.</title>
        <authorList>
            <person name="Thakur S."/>
            <person name="Wang P.W."/>
            <person name="Gong Y."/>
            <person name="Weir B.S."/>
            <person name="Guttman D.S."/>
        </authorList>
    </citation>
    <scope>NUCLEOTIDE SEQUENCE [LARGE SCALE GENOMIC DNA]</scope>
    <source>
        <strain evidence="3 4">ICMP16929</strain>
    </source>
</reference>
<dbReference type="InterPro" id="IPR003719">
    <property type="entry name" value="Phenazine_PhzF-like"/>
</dbReference>
<dbReference type="GO" id="GO:0016853">
    <property type="term" value="F:isomerase activity"/>
    <property type="evidence" value="ECO:0007669"/>
    <property type="project" value="UniProtKB-KW"/>
</dbReference>
<dbReference type="NCBIfam" id="TIGR00654">
    <property type="entry name" value="PhzF_family"/>
    <property type="match status" value="1"/>
</dbReference>
<dbReference type="Proteomes" id="UP000050384">
    <property type="component" value="Unassembled WGS sequence"/>
</dbReference>
<dbReference type="PANTHER" id="PTHR13774:SF39">
    <property type="entry name" value="BIOSYNTHESIS PROTEIN, PUTATIVE-RELATED"/>
    <property type="match status" value="1"/>
</dbReference>
<comment type="similarity">
    <text evidence="1">Belongs to the PhzF family.</text>
</comment>
<gene>
    <name evidence="3" type="ORF">ALO94_00518</name>
</gene>
<dbReference type="SUPFAM" id="SSF54506">
    <property type="entry name" value="Diaminopimelate epimerase-like"/>
    <property type="match status" value="1"/>
</dbReference>
<sequence length="294" mass="31783">MRPEVHMVNVFPAARSGGNPAPTVACADGMSATDMQAVARTYGHECGFVCSPPVGTDYDYAFRFWVPNHEMEMCGHVTVGAVWLLDQLGMLSKDQPSIWTLSGRVDARVSRNGSEAVKVEITQPQGQVETLSALEVEADILSVLGISSNELAPLPIQNAATSPIKTLIPLKSVEVLDGLKPDFRRIEQLCERIGSTGLYPYATSDLDARQFNARQFPKSSGYPEDAATGIAAAALAFGLLENGLVTADERPVRVRQGWAMGRPSEISLRFRRDIEGQVQGCWLGGTVSFAEITV</sequence>
<proteinExistence type="inferred from homology"/>
<protein>
    <submittedName>
        <fullName evidence="3">Putative epimerase, PhzC/PhzF family</fullName>
    </submittedName>
</protein>
<accession>A0A0Q0CQD8</accession>
<comment type="caution">
    <text evidence="3">The sequence shown here is derived from an EMBL/GenBank/DDBJ whole genome shotgun (WGS) entry which is preliminary data.</text>
</comment>
<organism evidence="3 4">
    <name type="scientific">Pseudomonas syringae pv. spinaceae</name>
    <dbReference type="NCBI Taxonomy" id="264459"/>
    <lineage>
        <taxon>Bacteria</taxon>
        <taxon>Pseudomonadati</taxon>
        <taxon>Pseudomonadota</taxon>
        <taxon>Gammaproteobacteria</taxon>
        <taxon>Pseudomonadales</taxon>
        <taxon>Pseudomonadaceae</taxon>
        <taxon>Pseudomonas</taxon>
        <taxon>Pseudomonas syringae</taxon>
    </lineage>
</organism>
<dbReference type="EMBL" id="LJRI01000265">
    <property type="protein sequence ID" value="KPZ08130.1"/>
    <property type="molecule type" value="Genomic_DNA"/>
</dbReference>
<dbReference type="Gene3D" id="3.10.310.10">
    <property type="entry name" value="Diaminopimelate Epimerase, Chain A, domain 1"/>
    <property type="match status" value="2"/>
</dbReference>
<keyword evidence="2" id="KW-0413">Isomerase</keyword>
<evidence type="ECO:0000256" key="1">
    <source>
        <dbReference type="ARBA" id="ARBA00008270"/>
    </source>
</evidence>
<evidence type="ECO:0000313" key="4">
    <source>
        <dbReference type="Proteomes" id="UP000050384"/>
    </source>
</evidence>
<dbReference type="AlphaFoldDB" id="A0A0Q0CQD8"/>